<dbReference type="AlphaFoldDB" id="A0AAE3ZVB3"/>
<dbReference type="EMBL" id="JAVDYC010000001">
    <property type="protein sequence ID" value="MDR7326658.1"/>
    <property type="molecule type" value="Genomic_DNA"/>
</dbReference>
<organism evidence="1 2">
    <name type="scientific">Catenuloplanes niger</name>
    <dbReference type="NCBI Taxonomy" id="587534"/>
    <lineage>
        <taxon>Bacteria</taxon>
        <taxon>Bacillati</taxon>
        <taxon>Actinomycetota</taxon>
        <taxon>Actinomycetes</taxon>
        <taxon>Micromonosporales</taxon>
        <taxon>Micromonosporaceae</taxon>
        <taxon>Catenuloplanes</taxon>
    </lineage>
</organism>
<dbReference type="Proteomes" id="UP001183629">
    <property type="component" value="Unassembled WGS sequence"/>
</dbReference>
<gene>
    <name evidence="1" type="ORF">J2S44_006908</name>
</gene>
<reference evidence="1 2" key="1">
    <citation type="submission" date="2023-07" db="EMBL/GenBank/DDBJ databases">
        <title>Sequencing the genomes of 1000 actinobacteria strains.</title>
        <authorList>
            <person name="Klenk H.-P."/>
        </authorList>
    </citation>
    <scope>NUCLEOTIDE SEQUENCE [LARGE SCALE GENOMIC DNA]</scope>
    <source>
        <strain evidence="1 2">DSM 44711</strain>
    </source>
</reference>
<comment type="caution">
    <text evidence="1">The sequence shown here is derived from an EMBL/GenBank/DDBJ whole genome shotgun (WGS) entry which is preliminary data.</text>
</comment>
<evidence type="ECO:0000313" key="2">
    <source>
        <dbReference type="Proteomes" id="UP001183629"/>
    </source>
</evidence>
<evidence type="ECO:0000313" key="1">
    <source>
        <dbReference type="EMBL" id="MDR7326658.1"/>
    </source>
</evidence>
<dbReference type="RefSeq" id="WP_310422745.1">
    <property type="nucleotide sequence ID" value="NZ_JAVDYC010000001.1"/>
</dbReference>
<proteinExistence type="predicted"/>
<accession>A0AAE3ZVB3</accession>
<protein>
    <submittedName>
        <fullName evidence="1">Uncharacterized protein</fullName>
    </submittedName>
</protein>
<keyword evidence="2" id="KW-1185">Reference proteome</keyword>
<sequence length="294" mass="31135">MSLTDVTRELLVRYLDTWAPGALHGARRATFALVSRAPSSVPAAEAALRVFAEFADRLRGRQLTMIVAAPDADAVRERLAAVQAELRTPAALTVHTLPDAALLPAGLTAARAAGAPLLVALDGDADDATLRAVRAGKPGELLTVSADGRDLRDAGFGLDAAVELVDDAGRAVLVCLGTPSAKSLEAFKNELWAVDEYAGVRLRDPHDPDRRLLDISLTPNPAPLRRELLDHLAAQGPRTVTELKHFTMTGTVYRPADTVRALHGLLDSAAVTRDPEHGRLGGDVVIARSRTAVG</sequence>
<name>A0AAE3ZVB3_9ACTN</name>